<name>A0ABD2ZVC6_9GENT</name>
<dbReference type="InterPro" id="IPR000858">
    <property type="entry name" value="S_locus_glycoprot_dom"/>
</dbReference>
<dbReference type="Gene3D" id="2.90.10.10">
    <property type="entry name" value="Bulb-type lectin domain"/>
    <property type="match status" value="1"/>
</dbReference>
<dbReference type="InterPro" id="IPR000719">
    <property type="entry name" value="Prot_kinase_dom"/>
</dbReference>
<dbReference type="FunFam" id="1.10.510.10:FF:000060">
    <property type="entry name" value="G-type lectin S-receptor-like serine/threonine-protein kinase"/>
    <property type="match status" value="1"/>
</dbReference>
<evidence type="ECO:0000313" key="22">
    <source>
        <dbReference type="Proteomes" id="UP001630127"/>
    </source>
</evidence>
<evidence type="ECO:0000256" key="6">
    <source>
        <dbReference type="ARBA" id="ARBA00022741"/>
    </source>
</evidence>
<evidence type="ECO:0000256" key="1">
    <source>
        <dbReference type="ARBA" id="ARBA00004479"/>
    </source>
</evidence>
<dbReference type="Pfam" id="PF00954">
    <property type="entry name" value="S_locus_glycop"/>
    <property type="match status" value="1"/>
</dbReference>
<keyword evidence="22" id="KW-1185">Reference proteome</keyword>
<evidence type="ECO:0000256" key="17">
    <source>
        <dbReference type="SAM" id="Phobius"/>
    </source>
</evidence>
<dbReference type="InterPro" id="IPR036426">
    <property type="entry name" value="Bulb-type_lectin_dom_sf"/>
</dbReference>
<keyword evidence="7 15" id="KW-0418">Kinase</keyword>
<dbReference type="InterPro" id="IPR001480">
    <property type="entry name" value="Bulb-type_lectin_dom"/>
</dbReference>
<dbReference type="SMART" id="SM00108">
    <property type="entry name" value="B_lectin"/>
    <property type="match status" value="1"/>
</dbReference>
<comment type="subcellular location">
    <subcellularLocation>
        <location evidence="1">Membrane</location>
        <topology evidence="1">Single-pass type I membrane protein</topology>
    </subcellularLocation>
</comment>
<comment type="similarity">
    <text evidence="15">Belongs to the protein kinase superfamily. Ser/Thr protein kinase family.</text>
</comment>
<keyword evidence="4 17" id="KW-0812">Transmembrane</keyword>
<dbReference type="InterPro" id="IPR001245">
    <property type="entry name" value="Ser-Thr/Tyr_kinase_cat_dom"/>
</dbReference>
<evidence type="ECO:0000259" key="18">
    <source>
        <dbReference type="PROSITE" id="PS50011"/>
    </source>
</evidence>
<dbReference type="InterPro" id="IPR011009">
    <property type="entry name" value="Kinase-like_dom_sf"/>
</dbReference>
<dbReference type="SUPFAM" id="SSF51110">
    <property type="entry name" value="alpha-D-mannose-specific plant lectins"/>
    <property type="match status" value="1"/>
</dbReference>
<dbReference type="Pfam" id="PF07714">
    <property type="entry name" value="PK_Tyr_Ser-Thr"/>
    <property type="match status" value="1"/>
</dbReference>
<dbReference type="CDD" id="cd00028">
    <property type="entry name" value="B_lectin"/>
    <property type="match status" value="1"/>
</dbReference>
<dbReference type="InterPro" id="IPR003609">
    <property type="entry name" value="Pan_app"/>
</dbReference>
<protein>
    <recommendedName>
        <fullName evidence="15">Receptor-like serine/threonine-protein kinase</fullName>
        <ecNumber evidence="15">2.7.11.1</ecNumber>
    </recommendedName>
</protein>
<evidence type="ECO:0000256" key="2">
    <source>
        <dbReference type="ARBA" id="ARBA00022527"/>
    </source>
</evidence>
<feature type="transmembrane region" description="Helical" evidence="17">
    <location>
        <begin position="577"/>
        <end position="597"/>
    </location>
</feature>
<evidence type="ECO:0000256" key="9">
    <source>
        <dbReference type="ARBA" id="ARBA00022989"/>
    </source>
</evidence>
<dbReference type="PROSITE" id="PS50948">
    <property type="entry name" value="PAN"/>
    <property type="match status" value="1"/>
</dbReference>
<dbReference type="GO" id="GO:0005524">
    <property type="term" value="F:ATP binding"/>
    <property type="evidence" value="ECO:0007669"/>
    <property type="project" value="UniProtKB-UniRule"/>
</dbReference>
<reference evidence="21 22" key="1">
    <citation type="submission" date="2024-11" db="EMBL/GenBank/DDBJ databases">
        <title>A near-complete genome assembly of Cinchona calisaya.</title>
        <authorList>
            <person name="Lian D.C."/>
            <person name="Zhao X.W."/>
            <person name="Wei L."/>
        </authorList>
    </citation>
    <scope>NUCLEOTIDE SEQUENCE [LARGE SCALE GENOMIC DNA]</scope>
    <source>
        <tissue evidence="21">Nenye</tissue>
    </source>
</reference>
<keyword evidence="12" id="KW-0325">Glycoprotein</keyword>
<dbReference type="InterPro" id="IPR017441">
    <property type="entry name" value="Protein_kinase_ATP_BS"/>
</dbReference>
<dbReference type="InterPro" id="IPR024171">
    <property type="entry name" value="SRK-like_kinase"/>
</dbReference>
<dbReference type="CDD" id="cd01098">
    <property type="entry name" value="PAN_AP_plant"/>
    <property type="match status" value="1"/>
</dbReference>
<evidence type="ECO:0000256" key="13">
    <source>
        <dbReference type="ARBA" id="ARBA00047899"/>
    </source>
</evidence>
<evidence type="ECO:0000256" key="15">
    <source>
        <dbReference type="PIRNR" id="PIRNR000641"/>
    </source>
</evidence>
<evidence type="ECO:0000256" key="10">
    <source>
        <dbReference type="ARBA" id="ARBA00023136"/>
    </source>
</evidence>
<comment type="catalytic activity">
    <reaction evidence="14 15">
        <text>L-seryl-[protein] + ATP = O-phospho-L-seryl-[protein] + ADP + H(+)</text>
        <dbReference type="Rhea" id="RHEA:17989"/>
        <dbReference type="Rhea" id="RHEA-COMP:9863"/>
        <dbReference type="Rhea" id="RHEA-COMP:11604"/>
        <dbReference type="ChEBI" id="CHEBI:15378"/>
        <dbReference type="ChEBI" id="CHEBI:29999"/>
        <dbReference type="ChEBI" id="CHEBI:30616"/>
        <dbReference type="ChEBI" id="CHEBI:83421"/>
        <dbReference type="ChEBI" id="CHEBI:456216"/>
        <dbReference type="EC" id="2.7.11.1"/>
    </reaction>
</comment>
<organism evidence="21 22">
    <name type="scientific">Cinchona calisaya</name>
    <dbReference type="NCBI Taxonomy" id="153742"/>
    <lineage>
        <taxon>Eukaryota</taxon>
        <taxon>Viridiplantae</taxon>
        <taxon>Streptophyta</taxon>
        <taxon>Embryophyta</taxon>
        <taxon>Tracheophyta</taxon>
        <taxon>Spermatophyta</taxon>
        <taxon>Magnoliopsida</taxon>
        <taxon>eudicotyledons</taxon>
        <taxon>Gunneridae</taxon>
        <taxon>Pentapetalae</taxon>
        <taxon>asterids</taxon>
        <taxon>lamiids</taxon>
        <taxon>Gentianales</taxon>
        <taxon>Rubiaceae</taxon>
        <taxon>Cinchonoideae</taxon>
        <taxon>Cinchoneae</taxon>
        <taxon>Cinchona</taxon>
    </lineage>
</organism>
<dbReference type="AlphaFoldDB" id="A0ABD2ZVC6"/>
<evidence type="ECO:0000256" key="3">
    <source>
        <dbReference type="ARBA" id="ARBA00022679"/>
    </source>
</evidence>
<feature type="binding site" evidence="16">
    <location>
        <position position="512"/>
    </location>
    <ligand>
        <name>ATP</name>
        <dbReference type="ChEBI" id="CHEBI:30616"/>
    </ligand>
</feature>
<keyword evidence="8 15" id="KW-0067">ATP-binding</keyword>
<gene>
    <name evidence="21" type="ORF">ACH5RR_014956</name>
</gene>
<evidence type="ECO:0000256" key="16">
    <source>
        <dbReference type="PROSITE-ProRule" id="PRU10141"/>
    </source>
</evidence>
<dbReference type="FunFam" id="2.90.10.10:FF:000001">
    <property type="entry name" value="G-type lectin S-receptor-like serine/threonine-protein kinase"/>
    <property type="match status" value="1"/>
</dbReference>
<accession>A0ABD2ZVC6</accession>
<keyword evidence="10 17" id="KW-0472">Membrane</keyword>
<keyword evidence="11" id="KW-1015">Disulfide bond</keyword>
<dbReference type="Proteomes" id="UP001630127">
    <property type="component" value="Unassembled WGS sequence"/>
</dbReference>
<feature type="domain" description="Bulb-type lectin" evidence="19">
    <location>
        <begin position="12"/>
        <end position="134"/>
    </location>
</feature>
<feature type="domain" description="Apple" evidence="20">
    <location>
        <begin position="328"/>
        <end position="410"/>
    </location>
</feature>
<evidence type="ECO:0000256" key="8">
    <source>
        <dbReference type="ARBA" id="ARBA00022840"/>
    </source>
</evidence>
<evidence type="ECO:0000256" key="7">
    <source>
        <dbReference type="ARBA" id="ARBA00022777"/>
    </source>
</evidence>
<dbReference type="Gene3D" id="1.10.510.10">
    <property type="entry name" value="Transferase(Phosphotransferase) domain 1"/>
    <property type="match status" value="1"/>
</dbReference>
<dbReference type="EC" id="2.7.11.1" evidence="15"/>
<dbReference type="Pfam" id="PF01453">
    <property type="entry name" value="B_lectin"/>
    <property type="match status" value="1"/>
</dbReference>
<dbReference type="SUPFAM" id="SSF56112">
    <property type="entry name" value="Protein kinase-like (PK-like)"/>
    <property type="match status" value="1"/>
</dbReference>
<evidence type="ECO:0000256" key="11">
    <source>
        <dbReference type="ARBA" id="ARBA00023157"/>
    </source>
</evidence>
<comment type="caution">
    <text evidence="21">The sequence shown here is derived from an EMBL/GenBank/DDBJ whole genome shotgun (WGS) entry which is preliminary data.</text>
</comment>
<dbReference type="PROSITE" id="PS00108">
    <property type="entry name" value="PROTEIN_KINASE_ST"/>
    <property type="match status" value="1"/>
</dbReference>
<proteinExistence type="inferred from homology"/>
<dbReference type="InterPro" id="IPR021820">
    <property type="entry name" value="S-locus_recpt_kinase_C"/>
</dbReference>
<dbReference type="Gene3D" id="3.50.4.10">
    <property type="entry name" value="Hepatocyte Growth Factor"/>
    <property type="match status" value="1"/>
</dbReference>
<keyword evidence="5" id="KW-0732">Signal</keyword>
<feature type="domain" description="Protein kinase" evidence="18">
    <location>
        <begin position="484"/>
        <end position="763"/>
    </location>
</feature>
<evidence type="ECO:0000259" key="20">
    <source>
        <dbReference type="PROSITE" id="PS50948"/>
    </source>
</evidence>
<dbReference type="PANTHER" id="PTHR32444:SF234">
    <property type="entry name" value="RECEPTOR-LIKE SERINE_THREONINE-PROTEIN KINASE"/>
    <property type="match status" value="1"/>
</dbReference>
<sequence length="802" mass="90040">MFCLADVSQLATDILSPPDTLTDGLTLVSAGKKFEFGFFSPGNSKNRYLGIWYYEIIPQTIVWVANRNNPLNNSSGFVKIVKDGNLILQDHMQRILWSTGVQNKSSNGTFLQLLDSGNLVLRNGNRGNSGNYLWQSFDHFSDTWLAGMKLGKDPSSGLVRNLTSWTSPDDPSPGQFTGSVNPRGPPLEFVLWKGDSLQYRSGPWNGVGFSGQNFAPNIVFDLKLVINADETYYEYAPETKLNTTRAVISYSGLMLRYVWNDTSLKWLLAGTLPDDPCDNYGQCGANSICTISDPTICSCLVGYMPKSQQAWEMHDWSGGCVRKQPLNCSKGEGFIELKGVKVPDQWLYWINTSVSLKECEAECLKNCSCTAYANSNISGKGSGCFIWHWELIDIRRLVRPSAQNLYIRAAASDLGSKKRNKVILVVIISSMAVTVLFLFCCFILLKRAHRQAVKTKLHPHSRSMEDLEMPTFEIASISKATNNFSDSKKIGEGGFGAVYKGQMPTGQQIAVKRLSVDSKQGLIELKNEVILISKLQHRNLVKLLGCCIEGEERMLIYEYMPNSSLDQYIYDSTRRKLLIWTKLFDIITGIARGLVYLHQDSRLRIIHRDLKASNILLDNVMNPKISDFGIARAFGGEQILAKTKRVIGTYGYMSPEYVIDGLYSAKSDVFSFGVLVLEIVSGRKNRDFRHPDHNLNLLGHAWKLWIEGKASQLIDDQQMEESSSMLDVERCIQIGLLCVQKHPADRPTMSTVLLMLDAEYTMLPQPKKPGFYTERCADETEVSLDQERPITNDLTMSLFDGR</sequence>
<keyword evidence="9 17" id="KW-1133">Transmembrane helix</keyword>
<keyword evidence="6 15" id="KW-0547">Nucleotide-binding</keyword>
<evidence type="ECO:0000256" key="12">
    <source>
        <dbReference type="ARBA" id="ARBA00023180"/>
    </source>
</evidence>
<dbReference type="InterPro" id="IPR008271">
    <property type="entry name" value="Ser/Thr_kinase_AS"/>
</dbReference>
<dbReference type="PROSITE" id="PS50927">
    <property type="entry name" value="BULB_LECTIN"/>
    <property type="match status" value="1"/>
</dbReference>
<comment type="catalytic activity">
    <reaction evidence="13 15">
        <text>L-threonyl-[protein] + ATP = O-phospho-L-threonyl-[protein] + ADP + H(+)</text>
        <dbReference type="Rhea" id="RHEA:46608"/>
        <dbReference type="Rhea" id="RHEA-COMP:11060"/>
        <dbReference type="Rhea" id="RHEA-COMP:11605"/>
        <dbReference type="ChEBI" id="CHEBI:15378"/>
        <dbReference type="ChEBI" id="CHEBI:30013"/>
        <dbReference type="ChEBI" id="CHEBI:30616"/>
        <dbReference type="ChEBI" id="CHEBI:61977"/>
        <dbReference type="ChEBI" id="CHEBI:456216"/>
        <dbReference type="EC" id="2.7.11.1"/>
    </reaction>
</comment>
<evidence type="ECO:0000259" key="19">
    <source>
        <dbReference type="PROSITE" id="PS50927"/>
    </source>
</evidence>
<dbReference type="GO" id="GO:0004674">
    <property type="term" value="F:protein serine/threonine kinase activity"/>
    <property type="evidence" value="ECO:0007669"/>
    <property type="project" value="UniProtKB-KW"/>
</dbReference>
<dbReference type="EMBL" id="JBJUIK010000007">
    <property type="protein sequence ID" value="KAL3522122.1"/>
    <property type="molecule type" value="Genomic_DNA"/>
</dbReference>
<evidence type="ECO:0000256" key="14">
    <source>
        <dbReference type="ARBA" id="ARBA00048679"/>
    </source>
</evidence>
<feature type="transmembrane region" description="Helical" evidence="17">
    <location>
        <begin position="422"/>
        <end position="445"/>
    </location>
</feature>
<keyword evidence="3 15" id="KW-0808">Transferase</keyword>
<keyword evidence="2 15" id="KW-0723">Serine/threonine-protein kinase</keyword>
<dbReference type="PIRSF" id="PIRSF000641">
    <property type="entry name" value="SRK"/>
    <property type="match status" value="1"/>
</dbReference>
<dbReference type="SMART" id="SM00220">
    <property type="entry name" value="S_TKc"/>
    <property type="match status" value="1"/>
</dbReference>
<evidence type="ECO:0000256" key="5">
    <source>
        <dbReference type="ARBA" id="ARBA00022729"/>
    </source>
</evidence>
<dbReference type="Pfam" id="PF08276">
    <property type="entry name" value="PAN_2"/>
    <property type="match status" value="1"/>
</dbReference>
<dbReference type="FunFam" id="3.30.200.20:FF:000195">
    <property type="entry name" value="G-type lectin S-receptor-like serine/threonine-protein kinase"/>
    <property type="match status" value="1"/>
</dbReference>
<dbReference type="PANTHER" id="PTHR32444">
    <property type="entry name" value="BULB-TYPE LECTIN DOMAIN-CONTAINING PROTEIN"/>
    <property type="match status" value="1"/>
</dbReference>
<dbReference type="GO" id="GO:0016020">
    <property type="term" value="C:membrane"/>
    <property type="evidence" value="ECO:0007669"/>
    <property type="project" value="UniProtKB-SubCell"/>
</dbReference>
<dbReference type="Gene3D" id="3.30.200.20">
    <property type="entry name" value="Phosphorylase Kinase, domain 1"/>
    <property type="match status" value="1"/>
</dbReference>
<dbReference type="SMART" id="SM00473">
    <property type="entry name" value="PAN_AP"/>
    <property type="match status" value="1"/>
</dbReference>
<evidence type="ECO:0000256" key="4">
    <source>
        <dbReference type="ARBA" id="ARBA00022692"/>
    </source>
</evidence>
<dbReference type="Pfam" id="PF11883">
    <property type="entry name" value="DUF3403"/>
    <property type="match status" value="1"/>
</dbReference>
<evidence type="ECO:0000313" key="21">
    <source>
        <dbReference type="EMBL" id="KAL3522122.1"/>
    </source>
</evidence>
<dbReference type="PROSITE" id="PS50011">
    <property type="entry name" value="PROTEIN_KINASE_DOM"/>
    <property type="match status" value="1"/>
</dbReference>
<dbReference type="CDD" id="cd14066">
    <property type="entry name" value="STKc_IRAK"/>
    <property type="match status" value="1"/>
</dbReference>
<dbReference type="PROSITE" id="PS00107">
    <property type="entry name" value="PROTEIN_KINASE_ATP"/>
    <property type="match status" value="1"/>
</dbReference>